<feature type="compositionally biased region" description="Low complexity" evidence="9">
    <location>
        <begin position="19"/>
        <end position="40"/>
    </location>
</feature>
<dbReference type="InterPro" id="IPR036286">
    <property type="entry name" value="LexA/Signal_pep-like_sf"/>
</dbReference>
<keyword evidence="12" id="KW-1185">Reference proteome</keyword>
<keyword evidence="8" id="KW-1133">Transmembrane helix</keyword>
<dbReference type="PROSITE" id="PS00761">
    <property type="entry name" value="SPASE_I_3"/>
    <property type="match status" value="1"/>
</dbReference>
<proteinExistence type="inferred from homology"/>
<dbReference type="RefSeq" id="WP_055176725.1">
    <property type="nucleotide sequence ID" value="NZ_JAUSQY010000001.1"/>
</dbReference>
<dbReference type="CDD" id="cd06530">
    <property type="entry name" value="S26_SPase_I"/>
    <property type="match status" value="1"/>
</dbReference>
<dbReference type="SUPFAM" id="SSF51306">
    <property type="entry name" value="LexA/Signal peptidase"/>
    <property type="match status" value="1"/>
</dbReference>
<dbReference type="NCBIfam" id="TIGR02227">
    <property type="entry name" value="sigpep_I_bact"/>
    <property type="match status" value="1"/>
</dbReference>
<evidence type="ECO:0000256" key="3">
    <source>
        <dbReference type="ARBA" id="ARBA00009370"/>
    </source>
</evidence>
<evidence type="ECO:0000313" key="11">
    <source>
        <dbReference type="EMBL" id="KQB86640.1"/>
    </source>
</evidence>
<accession>A0A0Q0U3X2</accession>
<feature type="transmembrane region" description="Helical" evidence="8">
    <location>
        <begin position="51"/>
        <end position="73"/>
    </location>
</feature>
<evidence type="ECO:0000256" key="2">
    <source>
        <dbReference type="ARBA" id="ARBA00004401"/>
    </source>
</evidence>
<comment type="catalytic activity">
    <reaction evidence="1 8">
        <text>Cleavage of hydrophobic, N-terminal signal or leader sequences from secreted and periplasmic proteins.</text>
        <dbReference type="EC" id="3.4.21.89"/>
    </reaction>
</comment>
<evidence type="ECO:0000256" key="4">
    <source>
        <dbReference type="ARBA" id="ARBA00013208"/>
    </source>
</evidence>
<feature type="domain" description="Peptidase S26" evidence="10">
    <location>
        <begin position="57"/>
        <end position="264"/>
    </location>
</feature>
<comment type="subcellular location">
    <subcellularLocation>
        <location evidence="2">Cell membrane</location>
        <topology evidence="2">Single-pass type II membrane protein</topology>
    </subcellularLocation>
    <subcellularLocation>
        <location evidence="8">Membrane</location>
        <topology evidence="8">Single-pass type II membrane protein</topology>
    </subcellularLocation>
</comment>
<evidence type="ECO:0000259" key="10">
    <source>
        <dbReference type="Pfam" id="PF10502"/>
    </source>
</evidence>
<dbReference type="Pfam" id="PF10502">
    <property type="entry name" value="Peptidase_S26"/>
    <property type="match status" value="1"/>
</dbReference>
<evidence type="ECO:0000256" key="5">
    <source>
        <dbReference type="ARBA" id="ARBA00022670"/>
    </source>
</evidence>
<dbReference type="AlphaFoldDB" id="A0A0Q0U3X2"/>
<dbReference type="GO" id="GO:0006465">
    <property type="term" value="P:signal peptide processing"/>
    <property type="evidence" value="ECO:0007669"/>
    <property type="project" value="InterPro"/>
</dbReference>
<evidence type="ECO:0000256" key="6">
    <source>
        <dbReference type="ARBA" id="ARBA00022801"/>
    </source>
</evidence>
<dbReference type="GO" id="GO:0005886">
    <property type="term" value="C:plasma membrane"/>
    <property type="evidence" value="ECO:0007669"/>
    <property type="project" value="UniProtKB-SubCell"/>
</dbReference>
<dbReference type="PATRIC" id="fig|1544413.3.peg.850"/>
<dbReference type="STRING" id="1544413.Clow_00848"/>
<dbReference type="Gene3D" id="2.10.109.10">
    <property type="entry name" value="Umud Fragment, subunit A"/>
    <property type="match status" value="1"/>
</dbReference>
<protein>
    <recommendedName>
        <fullName evidence="4 8">Signal peptidase I</fullName>
        <ecNumber evidence="4 8">3.4.21.89</ecNumber>
    </recommendedName>
</protein>
<feature type="active site" evidence="7">
    <location>
        <position position="83"/>
    </location>
</feature>
<evidence type="ECO:0000256" key="7">
    <source>
        <dbReference type="PIRSR" id="PIRSR600223-1"/>
    </source>
</evidence>
<keyword evidence="6 8" id="KW-0378">Hydrolase</keyword>
<dbReference type="GO" id="GO:0009003">
    <property type="term" value="F:signal peptidase activity"/>
    <property type="evidence" value="ECO:0007669"/>
    <property type="project" value="UniProtKB-EC"/>
</dbReference>
<keyword evidence="5 8" id="KW-0645">Protease</keyword>
<dbReference type="InterPro" id="IPR000223">
    <property type="entry name" value="Pept_S26A_signal_pept_1"/>
</dbReference>
<evidence type="ECO:0000256" key="8">
    <source>
        <dbReference type="RuleBase" id="RU362042"/>
    </source>
</evidence>
<evidence type="ECO:0000256" key="9">
    <source>
        <dbReference type="SAM" id="MobiDB-lite"/>
    </source>
</evidence>
<dbReference type="PANTHER" id="PTHR43390">
    <property type="entry name" value="SIGNAL PEPTIDASE I"/>
    <property type="match status" value="1"/>
</dbReference>
<evidence type="ECO:0000256" key="1">
    <source>
        <dbReference type="ARBA" id="ARBA00000677"/>
    </source>
</evidence>
<dbReference type="PRINTS" id="PR00727">
    <property type="entry name" value="LEADERPTASE"/>
</dbReference>
<dbReference type="PANTHER" id="PTHR43390:SF1">
    <property type="entry name" value="CHLOROPLAST PROCESSING PEPTIDASE"/>
    <property type="match status" value="1"/>
</dbReference>
<comment type="similarity">
    <text evidence="3 8">Belongs to the peptidase S26 family.</text>
</comment>
<dbReference type="InterPro" id="IPR019533">
    <property type="entry name" value="Peptidase_S26"/>
</dbReference>
<name>A0A0Q0U3X2_9CORY</name>
<organism evidence="11 12">
    <name type="scientific">Corynebacterium lowii</name>
    <dbReference type="NCBI Taxonomy" id="1544413"/>
    <lineage>
        <taxon>Bacteria</taxon>
        <taxon>Bacillati</taxon>
        <taxon>Actinomycetota</taxon>
        <taxon>Actinomycetes</taxon>
        <taxon>Mycobacteriales</taxon>
        <taxon>Corynebacteriaceae</taxon>
        <taxon>Corynebacterium</taxon>
    </lineage>
</organism>
<dbReference type="EC" id="3.4.21.89" evidence="4 8"/>
<keyword evidence="8" id="KW-0472">Membrane</keyword>
<dbReference type="OrthoDB" id="9815782at2"/>
<comment type="caution">
    <text evidence="11">The sequence shown here is derived from an EMBL/GenBank/DDBJ whole genome shotgun (WGS) entry which is preliminary data.</text>
</comment>
<gene>
    <name evidence="11" type="primary">lepB</name>
    <name evidence="11" type="ORF">Clow_00848</name>
</gene>
<dbReference type="InterPro" id="IPR019758">
    <property type="entry name" value="Pept_S26A_signal_pept_1_CS"/>
</dbReference>
<feature type="active site" evidence="7">
    <location>
        <position position="161"/>
    </location>
</feature>
<evidence type="ECO:0000313" key="12">
    <source>
        <dbReference type="Proteomes" id="UP000050488"/>
    </source>
</evidence>
<keyword evidence="8" id="KW-0812">Transmembrane</keyword>
<feature type="region of interest" description="Disordered" evidence="9">
    <location>
        <begin position="1"/>
        <end position="41"/>
    </location>
</feature>
<dbReference type="PROSITE" id="PS00501">
    <property type="entry name" value="SPASE_I_1"/>
    <property type="match status" value="1"/>
</dbReference>
<sequence length="287" mass="29871">MTDSSNASLTPGVPGPAGGSAADGAAGSAAAASADTQADGAQEKKKKELPWYLEIPLIIGITLLIVFVVQTFIGRVYMIPSGSMEPTLHGCTGCAGDRIAVEKVSYYFSDPKPGDVVVFAGTPSWNGNFVSQRSENPVIHGLQDLGSYVGLVAPDENNLVKRIIATGGQTVSCQAGDPAVMVDGKPTDQSFILNPPQDPVGESEYGSDACGGEYFGPITVPEGNVWVMGDNRTGSADSRAHMGDEYQGTVPVENIRGKTVARIWPLDRIGLVDSPDIQDAEDTGAAA</sequence>
<dbReference type="GO" id="GO:0004252">
    <property type="term" value="F:serine-type endopeptidase activity"/>
    <property type="evidence" value="ECO:0007669"/>
    <property type="project" value="InterPro"/>
</dbReference>
<reference evidence="11 12" key="1">
    <citation type="submission" date="2015-10" db="EMBL/GenBank/DDBJ databases">
        <title>Corynebacteirum lowii and Corynebacterium oculi species nova, derived from human clinical disease and and emended description of Corynebacterium mastiditis.</title>
        <authorList>
            <person name="Bernard K."/>
            <person name="Pacheco A.L."/>
            <person name="Mcdougall C."/>
            <person name="Burtx T."/>
            <person name="Weibe D."/>
            <person name="Tyler S."/>
            <person name="Olson A.B."/>
            <person name="Cnockaert M."/>
            <person name="Eguchi H."/>
            <person name="Kuwahara T."/>
            <person name="Nakayama-Imaohji H."/>
            <person name="Boudewijins M."/>
            <person name="Van Hoecke F."/>
            <person name="Bernier A.-M."/>
            <person name="Vandamme P."/>
        </authorList>
    </citation>
    <scope>NUCLEOTIDE SEQUENCE [LARGE SCALE GENOMIC DNA]</scope>
    <source>
        <strain evidence="11 12">NML 130206</strain>
    </source>
</reference>
<dbReference type="InterPro" id="IPR019756">
    <property type="entry name" value="Pept_S26A_signal_pept_1_Ser-AS"/>
</dbReference>
<dbReference type="Proteomes" id="UP000050488">
    <property type="component" value="Unassembled WGS sequence"/>
</dbReference>
<dbReference type="EMBL" id="LKEV01000002">
    <property type="protein sequence ID" value="KQB86640.1"/>
    <property type="molecule type" value="Genomic_DNA"/>
</dbReference>